<dbReference type="PANTHER" id="PTHR24221">
    <property type="entry name" value="ATP-BINDING CASSETTE SUB-FAMILY B"/>
    <property type="match status" value="1"/>
</dbReference>
<comment type="subcellular location">
    <subcellularLocation>
        <location evidence="1">Cell membrane</location>
        <topology evidence="1">Multi-pass membrane protein</topology>
    </subcellularLocation>
</comment>
<evidence type="ECO:0000256" key="5">
    <source>
        <dbReference type="ARBA" id="ARBA00022989"/>
    </source>
</evidence>
<dbReference type="Pfam" id="PF00005">
    <property type="entry name" value="ABC_tran"/>
    <property type="match status" value="1"/>
</dbReference>
<dbReference type="SUPFAM" id="SSF52540">
    <property type="entry name" value="P-loop containing nucleoside triphosphate hydrolases"/>
    <property type="match status" value="1"/>
</dbReference>
<dbReference type="InterPro" id="IPR039421">
    <property type="entry name" value="Type_1_exporter"/>
</dbReference>
<feature type="transmembrane region" description="Helical" evidence="8">
    <location>
        <begin position="94"/>
        <end position="115"/>
    </location>
</feature>
<feature type="domain" description="ABC transporter" evidence="9">
    <location>
        <begin position="384"/>
        <end position="627"/>
    </location>
</feature>
<evidence type="ECO:0000256" key="3">
    <source>
        <dbReference type="ARBA" id="ARBA00022741"/>
    </source>
</evidence>
<keyword evidence="5 8" id="KW-1133">Transmembrane helix</keyword>
<evidence type="ECO:0000313" key="10">
    <source>
        <dbReference type="EMBL" id="GAA2040667.1"/>
    </source>
</evidence>
<keyword evidence="6 8" id="KW-0472">Membrane</keyword>
<feature type="transmembrane region" description="Helical" evidence="8">
    <location>
        <begin position="320"/>
        <end position="339"/>
    </location>
</feature>
<comment type="caution">
    <text evidence="10">The sequence shown here is derived from an EMBL/GenBank/DDBJ whole genome shotgun (WGS) entry which is preliminary data.</text>
</comment>
<keyword evidence="4 10" id="KW-0067">ATP-binding</keyword>
<organism evidence="10 11">
    <name type="scientific">Catenulispora yoronensis</name>
    <dbReference type="NCBI Taxonomy" id="450799"/>
    <lineage>
        <taxon>Bacteria</taxon>
        <taxon>Bacillati</taxon>
        <taxon>Actinomycetota</taxon>
        <taxon>Actinomycetes</taxon>
        <taxon>Catenulisporales</taxon>
        <taxon>Catenulisporaceae</taxon>
        <taxon>Catenulispora</taxon>
    </lineage>
</organism>
<dbReference type="SUPFAM" id="SSF90123">
    <property type="entry name" value="ABC transporter transmembrane region"/>
    <property type="match status" value="1"/>
</dbReference>
<dbReference type="EMBL" id="BAAAQN010000030">
    <property type="protein sequence ID" value="GAA2040667.1"/>
    <property type="molecule type" value="Genomic_DNA"/>
</dbReference>
<keyword evidence="11" id="KW-1185">Reference proteome</keyword>
<name>A0ABP5G8X6_9ACTN</name>
<dbReference type="InterPro" id="IPR003439">
    <property type="entry name" value="ABC_transporter-like_ATP-bd"/>
</dbReference>
<evidence type="ECO:0000256" key="1">
    <source>
        <dbReference type="ARBA" id="ARBA00004651"/>
    </source>
</evidence>
<evidence type="ECO:0000256" key="8">
    <source>
        <dbReference type="SAM" id="Phobius"/>
    </source>
</evidence>
<keyword evidence="2 8" id="KW-0812">Transmembrane</keyword>
<dbReference type="PROSITE" id="PS50893">
    <property type="entry name" value="ABC_TRANSPORTER_2"/>
    <property type="match status" value="1"/>
</dbReference>
<dbReference type="Proteomes" id="UP001500751">
    <property type="component" value="Unassembled WGS sequence"/>
</dbReference>
<dbReference type="InterPro" id="IPR027417">
    <property type="entry name" value="P-loop_NTPase"/>
</dbReference>
<dbReference type="Gene3D" id="1.20.1560.10">
    <property type="entry name" value="ABC transporter type 1, transmembrane domain"/>
    <property type="match status" value="1"/>
</dbReference>
<feature type="transmembrane region" description="Helical" evidence="8">
    <location>
        <begin position="46"/>
        <end position="68"/>
    </location>
</feature>
<keyword evidence="3" id="KW-0547">Nucleotide-binding</keyword>
<evidence type="ECO:0000256" key="6">
    <source>
        <dbReference type="ARBA" id="ARBA00023136"/>
    </source>
</evidence>
<dbReference type="GO" id="GO:0005524">
    <property type="term" value="F:ATP binding"/>
    <property type="evidence" value="ECO:0007669"/>
    <property type="project" value="UniProtKB-KW"/>
</dbReference>
<dbReference type="InterPro" id="IPR017871">
    <property type="entry name" value="ABC_transporter-like_CS"/>
</dbReference>
<evidence type="ECO:0000259" key="9">
    <source>
        <dbReference type="PROSITE" id="PS50893"/>
    </source>
</evidence>
<dbReference type="PROSITE" id="PS00211">
    <property type="entry name" value="ABC_TRANSPORTER_1"/>
    <property type="match status" value="1"/>
</dbReference>
<protein>
    <submittedName>
        <fullName evidence="10">ABC transporter ATP-binding protein</fullName>
    </submittedName>
</protein>
<feature type="transmembrane region" description="Helical" evidence="8">
    <location>
        <begin position="291"/>
        <end position="314"/>
    </location>
</feature>
<evidence type="ECO:0000313" key="11">
    <source>
        <dbReference type="Proteomes" id="UP001500751"/>
    </source>
</evidence>
<gene>
    <name evidence="10" type="ORF">GCM10009839_48560</name>
</gene>
<dbReference type="InterPro" id="IPR003593">
    <property type="entry name" value="AAA+_ATPase"/>
</dbReference>
<feature type="region of interest" description="Disordered" evidence="7">
    <location>
        <begin position="1"/>
        <end position="29"/>
    </location>
</feature>
<evidence type="ECO:0000256" key="2">
    <source>
        <dbReference type="ARBA" id="ARBA00022692"/>
    </source>
</evidence>
<evidence type="ECO:0000256" key="4">
    <source>
        <dbReference type="ARBA" id="ARBA00022840"/>
    </source>
</evidence>
<proteinExistence type="predicted"/>
<reference evidence="11" key="1">
    <citation type="journal article" date="2019" name="Int. J. Syst. Evol. Microbiol.">
        <title>The Global Catalogue of Microorganisms (GCM) 10K type strain sequencing project: providing services to taxonomists for standard genome sequencing and annotation.</title>
        <authorList>
            <consortium name="The Broad Institute Genomics Platform"/>
            <consortium name="The Broad Institute Genome Sequencing Center for Infectious Disease"/>
            <person name="Wu L."/>
            <person name="Ma J."/>
        </authorList>
    </citation>
    <scope>NUCLEOTIDE SEQUENCE [LARGE SCALE GENOMIC DNA]</scope>
    <source>
        <strain evidence="11">JCM 16014</strain>
    </source>
</reference>
<sequence length="639" mass="68341">MPRVPDRATVMPVPKPPPSTESRRPSPLRHPLAAWRASRRIRALRLLASVSPGLLITVGAFVLAEAVLPNLTLIAMGHATGRIPAAARDGLSSAAGHALLVALAVAGVCYGLSLVRGPVEDALSATVRARMVVTLQRRLVGAVSAPAGIAHLEDPATLDRLANAQGQLMNAAPADAPMTIASQLGGWLSGTMACVVLCTFRWWLGLAMFAAWVAVRRPIGLLIRSRVGSFRAAGEPLRRAWYLFALATRPGAAKEARVFGLGGWLAAQHREHYVAGLTPTWQEIRRQGRRVAVVAIAVFGVFALGAGTLGWTAYHREVGLGTLAVMLTMLPSSMAVGSVSMTDFQLEMMLTAVPDLDALTESLVPAAEPADGAVDPAGMPRRDVVFEDVGFRYPGGTADVFDGLDLTLRAGESTALVGVNGAGKTTLVTLLARLRDPDRGRILVDGVPLADLHTRDWQKQVAVVYQDYTRYPLTARENVVLDVLGGPVDEEALRTAAERSGALDLVEGLPHGWDTVLSPQYTDGQDLSGGQWQRIALARALYAIARGAGVLVLDEPTAQLDVRAEAAFYERFLEITHGVTSVVISHRFSTVRRADRIAVLDGGRITELGSHAELLAREGTYAEMFHKQAAAFTEGRKKR</sequence>
<dbReference type="Gene3D" id="3.40.50.300">
    <property type="entry name" value="P-loop containing nucleotide triphosphate hydrolases"/>
    <property type="match status" value="1"/>
</dbReference>
<dbReference type="PANTHER" id="PTHR24221:SF646">
    <property type="entry name" value="HAEMOLYSIN SECRETION ATP-BINDING PROTEIN"/>
    <property type="match status" value="1"/>
</dbReference>
<dbReference type="SMART" id="SM00382">
    <property type="entry name" value="AAA"/>
    <property type="match status" value="1"/>
</dbReference>
<dbReference type="InterPro" id="IPR036640">
    <property type="entry name" value="ABC1_TM_sf"/>
</dbReference>
<accession>A0ABP5G8X6</accession>
<evidence type="ECO:0000256" key="7">
    <source>
        <dbReference type="SAM" id="MobiDB-lite"/>
    </source>
</evidence>